<evidence type="ECO:0000313" key="2">
    <source>
        <dbReference type="EMBL" id="KAH7560710.1"/>
    </source>
</evidence>
<dbReference type="Pfam" id="PF14111">
    <property type="entry name" value="DUF4283"/>
    <property type="match status" value="1"/>
</dbReference>
<dbReference type="EMBL" id="JAFEMO010000010">
    <property type="protein sequence ID" value="KAH7560710.1"/>
    <property type="molecule type" value="Genomic_DNA"/>
</dbReference>
<keyword evidence="3" id="KW-1185">Reference proteome</keyword>
<dbReference type="PANTHER" id="PTHR31286:SF167">
    <property type="entry name" value="OS09G0268800 PROTEIN"/>
    <property type="match status" value="1"/>
</dbReference>
<organism evidence="2 3">
    <name type="scientific">Xanthoceras sorbifolium</name>
    <dbReference type="NCBI Taxonomy" id="99658"/>
    <lineage>
        <taxon>Eukaryota</taxon>
        <taxon>Viridiplantae</taxon>
        <taxon>Streptophyta</taxon>
        <taxon>Embryophyta</taxon>
        <taxon>Tracheophyta</taxon>
        <taxon>Spermatophyta</taxon>
        <taxon>Magnoliopsida</taxon>
        <taxon>eudicotyledons</taxon>
        <taxon>Gunneridae</taxon>
        <taxon>Pentapetalae</taxon>
        <taxon>rosids</taxon>
        <taxon>malvids</taxon>
        <taxon>Sapindales</taxon>
        <taxon>Sapindaceae</taxon>
        <taxon>Xanthoceroideae</taxon>
        <taxon>Xanthoceras</taxon>
    </lineage>
</organism>
<protein>
    <recommendedName>
        <fullName evidence="1">DUF4283 domain-containing protein</fullName>
    </recommendedName>
</protein>
<dbReference type="InterPro" id="IPR025558">
    <property type="entry name" value="DUF4283"/>
</dbReference>
<dbReference type="Proteomes" id="UP000827721">
    <property type="component" value="Unassembled WGS sequence"/>
</dbReference>
<sequence>MDSDKIAALCVALKLSDEEGPVQYVRGSLKEEGSQKMSLCLVCKLLVGHQTNMDAFRTLIPKIWCTSHEVTVELVRNNMFAFYFQNIRDKKRVFFREPWTFDNSLLVLEEPYGWGTVKEIDLRATGNCVGKFIRVKVLINISRPLKRGLRIQLKDTLDKQTLLFRYAKNVILIVVCQFTGQPSKDYLSVGGQRRDSEEANCRELFNDGGVVHNKEHMIGGPQSSRKGKEKIGDVIHKDSLLSKIGESPIKGESVDTLPIINERSQENLNDLNIRINPFTFKSPGIWTCT</sequence>
<reference evidence="2 3" key="1">
    <citation type="submission" date="2021-02" db="EMBL/GenBank/DDBJ databases">
        <title>Plant Genome Project.</title>
        <authorList>
            <person name="Zhang R.-G."/>
        </authorList>
    </citation>
    <scope>NUCLEOTIDE SEQUENCE [LARGE SCALE GENOMIC DNA]</scope>
    <source>
        <tissue evidence="2">Leaves</tissue>
    </source>
</reference>
<dbReference type="PANTHER" id="PTHR31286">
    <property type="entry name" value="GLYCINE-RICH CELL WALL STRUCTURAL PROTEIN 1.8-LIKE"/>
    <property type="match status" value="1"/>
</dbReference>
<dbReference type="InterPro" id="IPR040256">
    <property type="entry name" value="At4g02000-like"/>
</dbReference>
<gene>
    <name evidence="2" type="ORF">JRO89_XS10G0079800</name>
</gene>
<evidence type="ECO:0000313" key="3">
    <source>
        <dbReference type="Proteomes" id="UP000827721"/>
    </source>
</evidence>
<feature type="domain" description="DUF4283" evidence="1">
    <location>
        <begin position="35"/>
        <end position="109"/>
    </location>
</feature>
<comment type="caution">
    <text evidence="2">The sequence shown here is derived from an EMBL/GenBank/DDBJ whole genome shotgun (WGS) entry which is preliminary data.</text>
</comment>
<proteinExistence type="predicted"/>
<accession>A0ABQ8HI00</accession>
<name>A0ABQ8HI00_9ROSI</name>
<evidence type="ECO:0000259" key="1">
    <source>
        <dbReference type="Pfam" id="PF14111"/>
    </source>
</evidence>